<organism evidence="2 4">
    <name type="scientific">Rotaria socialis</name>
    <dbReference type="NCBI Taxonomy" id="392032"/>
    <lineage>
        <taxon>Eukaryota</taxon>
        <taxon>Metazoa</taxon>
        <taxon>Spiralia</taxon>
        <taxon>Gnathifera</taxon>
        <taxon>Rotifera</taxon>
        <taxon>Eurotatoria</taxon>
        <taxon>Bdelloidea</taxon>
        <taxon>Philodinida</taxon>
        <taxon>Philodinidae</taxon>
        <taxon>Rotaria</taxon>
    </lineage>
</organism>
<dbReference type="EMBL" id="CAJOBQ010003849">
    <property type="protein sequence ID" value="CAF4619565.1"/>
    <property type="molecule type" value="Genomic_DNA"/>
</dbReference>
<proteinExistence type="predicted"/>
<evidence type="ECO:0000313" key="2">
    <source>
        <dbReference type="EMBL" id="CAF3661887.1"/>
    </source>
</evidence>
<dbReference type="EMBL" id="CAJNYU010003328">
    <property type="protein sequence ID" value="CAF3661887.1"/>
    <property type="molecule type" value="Genomic_DNA"/>
</dbReference>
<dbReference type="Proteomes" id="UP000663862">
    <property type="component" value="Unassembled WGS sequence"/>
</dbReference>
<gene>
    <name evidence="2" type="ORF">FME351_LOCUS25117</name>
    <name evidence="3" type="ORF">TSG867_LOCUS28954</name>
</gene>
<evidence type="ECO:0000313" key="3">
    <source>
        <dbReference type="EMBL" id="CAF4619565.1"/>
    </source>
</evidence>
<dbReference type="PANTHER" id="PTHR21301:SF10">
    <property type="entry name" value="REVERSE TRANSCRIPTASE DOMAIN-CONTAINING PROTEIN"/>
    <property type="match status" value="1"/>
</dbReference>
<dbReference type="PANTHER" id="PTHR21301">
    <property type="entry name" value="REVERSE TRANSCRIPTASE"/>
    <property type="match status" value="1"/>
</dbReference>
<accession>A0A818RYX4</accession>
<evidence type="ECO:0000313" key="4">
    <source>
        <dbReference type="Proteomes" id="UP000663869"/>
    </source>
</evidence>
<dbReference type="Proteomes" id="UP000663869">
    <property type="component" value="Unassembled WGS sequence"/>
</dbReference>
<evidence type="ECO:0000256" key="1">
    <source>
        <dbReference type="SAM" id="MobiDB-lite"/>
    </source>
</evidence>
<dbReference type="AlphaFoldDB" id="A0A818RYX4"/>
<name>A0A818RYX4_9BILA</name>
<sequence>MAEKNKDKQSTVNENINWNTVEDFNDMFDIVDDENDTLEYAEDELNKYYLSGHVNSMVQEDEMIDDDSYDNDINVIEEIQTEAILSQNFSQLSTKAEDEQKSGVINKRQRSSTTISSPDASCKKIKLIVDDADEYTATTTMSSTETNEIPIYLSINNKLFVHMAQTITKTTTSISINSIQQLALFIHQAASVRTDREVMKAYLHSVMGTLKQSESHLIEVDRRVWPIHVQSLMLTQHKAATTTACASVTEDQQADCEKHLHQRLIEMNEKIQYHQNQFNEKKNNLIDFTSNIEQTIQSFVQKHGVKPLEMKRNLKIAMTNHDYDSEILRRQYLQEKPNEYQIQVMKHLSEKKRELEKSKRELLEMKYRVFYNKPHSSLDAIETTMPILNDDDRKLKLLNKHEKLIQRKKLDFVAIKIIGAEIKFYQCLRAFDHELAAMWKNHRELVKNKGMSTTLTDLIEKRFTGIADRWRDVYNYRLNCYFRNFYSDFEPTNTNADGDKMKRIGFSSSLIIDAIHQLSDKELQLLNRGPSYVPPGQISISSSGQSVDDIIKKKYAPLKHQLSCLFSKYHVNIALSMEIEQKISDQFTDLFSVPIPSNLQQRALYEKHLLQSIRYSLNANNLILRRTADNMNTFYLGNLQEFETKAYDYLSKSDAYKVLLNKDKDNGGQQWQIELKQMVESINLLLESLKNHKAVNIDLFNRLLVDASKVKLPYLYFLPDVSKENEISLVPYITSKHSVTWRIGKYLNELLRPFVDKNLSTTTFRDEPDFMRKLNDYVYVERHLRATTLFCTIKIINYYTLDIHKNMIDTVGYFLEDNLVTNKLEQVTIQTIKNLLHIFLYNNVFYYKDKIYTLMKGSPNTMPLSDTLSNIFLFTWQKKILKEIKSKNEFFGRYKDQIFFTWNNGNEEQLGSFLQTIRDKKPNVQFQKLIGTNVPFLNAFVENQNGELFTRVYHHPILPRYTLPYVVGHSKLAHGDWFRSALIRAVCYCSLIEDFTLERIYLELTCLANGYSIFFVENNVQHFFGYFHADTMRYLKDQTIYDKFRHDWFGFMTMQYELSDKLQTFNDNDCLIHLNYLYEFGPKCQFNQQFHCLWSESFNQHQNLSKDKAKVQLTTKHQHSLNSLLAGEKSICSIQ</sequence>
<comment type="caution">
    <text evidence="2">The sequence shown here is derived from an EMBL/GenBank/DDBJ whole genome shotgun (WGS) entry which is preliminary data.</text>
</comment>
<feature type="region of interest" description="Disordered" evidence="1">
    <location>
        <begin position="96"/>
        <end position="117"/>
    </location>
</feature>
<protein>
    <submittedName>
        <fullName evidence="2">Uncharacterized protein</fullName>
    </submittedName>
</protein>
<reference evidence="2" key="1">
    <citation type="submission" date="2021-02" db="EMBL/GenBank/DDBJ databases">
        <authorList>
            <person name="Nowell W R."/>
        </authorList>
    </citation>
    <scope>NUCLEOTIDE SEQUENCE</scope>
</reference>